<evidence type="ECO:0000313" key="2">
    <source>
        <dbReference type="Proteomes" id="UP000789702"/>
    </source>
</evidence>
<feature type="non-terminal residue" evidence="1">
    <location>
        <position position="1"/>
    </location>
</feature>
<proteinExistence type="predicted"/>
<comment type="caution">
    <text evidence="1">The sequence shown here is derived from an EMBL/GenBank/DDBJ whole genome shotgun (WGS) entry which is preliminary data.</text>
</comment>
<sequence>QTFTNSTKNSRKHLRDNDESNVNNNSRDITQQNSRSTSSVTEHSSKRLRTDNNLNVNGEYIESSLVLVQSDEIVLTENDFDPTWLESVAAELREERAAKQSCVSITVNNDVNNNTAEDNISRVDTPLTVTDEDVEENDATANENILQNHASNNTQSSSSIAHLDLENASQFTTTQLTDMLQNHLLARGQLITELTKERDQALKDLDEARKQVLMVQEEMKRMRHEIDVVRAE</sequence>
<dbReference type="EMBL" id="CAJVPU010041056">
    <property type="protein sequence ID" value="CAG8740609.1"/>
    <property type="molecule type" value="Genomic_DNA"/>
</dbReference>
<accession>A0ACA9Q8G7</accession>
<name>A0ACA9Q8G7_9GLOM</name>
<feature type="non-terminal residue" evidence="1">
    <location>
        <position position="232"/>
    </location>
</feature>
<evidence type="ECO:0000313" key="1">
    <source>
        <dbReference type="EMBL" id="CAG8740609.1"/>
    </source>
</evidence>
<gene>
    <name evidence="1" type="ORF">DHETER_LOCUS14022</name>
</gene>
<keyword evidence="2" id="KW-1185">Reference proteome</keyword>
<protein>
    <submittedName>
        <fullName evidence="1">1254_t:CDS:1</fullName>
    </submittedName>
</protein>
<dbReference type="Proteomes" id="UP000789702">
    <property type="component" value="Unassembled WGS sequence"/>
</dbReference>
<reference evidence="1" key="1">
    <citation type="submission" date="2021-06" db="EMBL/GenBank/DDBJ databases">
        <authorList>
            <person name="Kallberg Y."/>
            <person name="Tangrot J."/>
            <person name="Rosling A."/>
        </authorList>
    </citation>
    <scope>NUCLEOTIDE SEQUENCE</scope>
    <source>
        <strain evidence="1">IL203A</strain>
    </source>
</reference>
<organism evidence="1 2">
    <name type="scientific">Dentiscutata heterogama</name>
    <dbReference type="NCBI Taxonomy" id="1316150"/>
    <lineage>
        <taxon>Eukaryota</taxon>
        <taxon>Fungi</taxon>
        <taxon>Fungi incertae sedis</taxon>
        <taxon>Mucoromycota</taxon>
        <taxon>Glomeromycotina</taxon>
        <taxon>Glomeromycetes</taxon>
        <taxon>Diversisporales</taxon>
        <taxon>Gigasporaceae</taxon>
        <taxon>Dentiscutata</taxon>
    </lineage>
</organism>